<reference evidence="2" key="1">
    <citation type="submission" date="2020-03" db="EMBL/GenBank/DDBJ databases">
        <title>Draft sequencing of Calidifontibacter sp. DB0510.</title>
        <authorList>
            <person name="Kim D.-U."/>
        </authorList>
    </citation>
    <scope>NUCLEOTIDE SEQUENCE</scope>
    <source>
        <strain evidence="2">DB0510</strain>
    </source>
</reference>
<dbReference type="RefSeq" id="WP_166194209.1">
    <property type="nucleotide sequence ID" value="NZ_JAAOIV010000003.1"/>
</dbReference>
<evidence type="ECO:0000256" key="1">
    <source>
        <dbReference type="SAM" id="Phobius"/>
    </source>
</evidence>
<dbReference type="Proteomes" id="UP000744769">
    <property type="component" value="Unassembled WGS sequence"/>
</dbReference>
<feature type="transmembrane region" description="Helical" evidence="1">
    <location>
        <begin position="6"/>
        <end position="24"/>
    </location>
</feature>
<keyword evidence="1" id="KW-1133">Transmembrane helix</keyword>
<keyword evidence="1" id="KW-0472">Membrane</keyword>
<keyword evidence="3" id="KW-1185">Reference proteome</keyword>
<comment type="caution">
    <text evidence="2">The sequence shown here is derived from an EMBL/GenBank/DDBJ whole genome shotgun (WGS) entry which is preliminary data.</text>
</comment>
<accession>A0A967AY57</accession>
<dbReference type="AlphaFoldDB" id="A0A967AY57"/>
<keyword evidence="1" id="KW-0812">Transmembrane</keyword>
<evidence type="ECO:0000313" key="3">
    <source>
        <dbReference type="Proteomes" id="UP000744769"/>
    </source>
</evidence>
<evidence type="ECO:0000313" key="2">
    <source>
        <dbReference type="EMBL" id="NHN55154.1"/>
    </source>
</evidence>
<name>A0A967AY57_9MICO</name>
<sequence length="71" mass="8051">MFWLWVIGFIVVLCAVVFVIDKVRNGHWNLRGARRDRLFEQDLGSAAPEAFRSMQQHRTGMRGSDGGFGPS</sequence>
<protein>
    <submittedName>
        <fullName evidence="2">Uncharacterized protein</fullName>
    </submittedName>
</protein>
<proteinExistence type="predicted"/>
<gene>
    <name evidence="2" type="ORF">G9U51_05045</name>
</gene>
<dbReference type="EMBL" id="JAAOIV010000003">
    <property type="protein sequence ID" value="NHN55154.1"/>
    <property type="molecule type" value="Genomic_DNA"/>
</dbReference>
<organism evidence="2 3">
    <name type="scientific">Metallococcus carri</name>
    <dbReference type="NCBI Taxonomy" id="1656884"/>
    <lineage>
        <taxon>Bacteria</taxon>
        <taxon>Bacillati</taxon>
        <taxon>Actinomycetota</taxon>
        <taxon>Actinomycetes</taxon>
        <taxon>Micrococcales</taxon>
        <taxon>Dermacoccaceae</taxon>
        <taxon>Metallococcus</taxon>
    </lineage>
</organism>